<dbReference type="InterPro" id="IPR009229">
    <property type="entry name" value="AgrD"/>
</dbReference>
<reference evidence="2 3" key="1">
    <citation type="submission" date="2016-10" db="EMBL/GenBank/DDBJ databases">
        <authorList>
            <person name="de Groot N.N."/>
        </authorList>
    </citation>
    <scope>NUCLEOTIDE SEQUENCE [LARGE SCALE GENOMIC DNA]</scope>
    <source>
        <strain evidence="2 3">DSM 12272</strain>
    </source>
</reference>
<evidence type="ECO:0000313" key="2">
    <source>
        <dbReference type="EMBL" id="SDO69901.1"/>
    </source>
</evidence>
<dbReference type="NCBIfam" id="TIGR04223">
    <property type="entry name" value="quorum_AgrD"/>
    <property type="match status" value="1"/>
</dbReference>
<organism evidence="2 3">
    <name type="scientific">Clostridium gasigenes</name>
    <dbReference type="NCBI Taxonomy" id="94869"/>
    <lineage>
        <taxon>Bacteria</taxon>
        <taxon>Bacillati</taxon>
        <taxon>Bacillota</taxon>
        <taxon>Clostridia</taxon>
        <taxon>Eubacteriales</taxon>
        <taxon>Clostridiaceae</taxon>
        <taxon>Clostridium</taxon>
    </lineage>
</organism>
<protein>
    <submittedName>
        <fullName evidence="2">Cyclic lactone autoinducer peptide</fullName>
    </submittedName>
</protein>
<keyword evidence="1" id="KW-0812">Transmembrane</keyword>
<keyword evidence="1" id="KW-0472">Membrane</keyword>
<dbReference type="AlphaFoldDB" id="A0A1H0LPG0"/>
<gene>
    <name evidence="2" type="ORF">SAMN04488529_101151</name>
</gene>
<sequence length="45" mass="4747">MKNKIKSKSIINILGTSLIAVAGIISYSSCLAFLGEPTPPKSLLK</sequence>
<evidence type="ECO:0000313" key="3">
    <source>
        <dbReference type="Proteomes" id="UP000198597"/>
    </source>
</evidence>
<dbReference type="EMBL" id="FNJM01000001">
    <property type="protein sequence ID" value="SDO69901.1"/>
    <property type="molecule type" value="Genomic_DNA"/>
</dbReference>
<accession>A0A1H0LPG0</accession>
<keyword evidence="3" id="KW-1185">Reference proteome</keyword>
<feature type="transmembrane region" description="Helical" evidence="1">
    <location>
        <begin position="12"/>
        <end position="35"/>
    </location>
</feature>
<dbReference type="Proteomes" id="UP000198597">
    <property type="component" value="Unassembled WGS sequence"/>
</dbReference>
<dbReference type="RefSeq" id="WP_089964885.1">
    <property type="nucleotide sequence ID" value="NZ_FNJM01000001.1"/>
</dbReference>
<name>A0A1H0LPG0_9CLOT</name>
<keyword evidence="1" id="KW-1133">Transmembrane helix</keyword>
<evidence type="ECO:0000256" key="1">
    <source>
        <dbReference type="SAM" id="Phobius"/>
    </source>
</evidence>
<proteinExistence type="predicted"/>